<keyword evidence="3" id="KW-1185">Reference proteome</keyword>
<gene>
    <name evidence="2" type="ORF">EV670_1915</name>
</gene>
<dbReference type="OrthoDB" id="9150628at2"/>
<evidence type="ECO:0000256" key="1">
    <source>
        <dbReference type="SAM" id="SignalP"/>
    </source>
</evidence>
<proteinExistence type="predicted"/>
<evidence type="ECO:0000313" key="2">
    <source>
        <dbReference type="EMBL" id="RZU01199.1"/>
    </source>
</evidence>
<dbReference type="AlphaFoldDB" id="A0A4Q7VXQ8"/>
<dbReference type="Proteomes" id="UP000293671">
    <property type="component" value="Unassembled WGS sequence"/>
</dbReference>
<reference evidence="2 3" key="1">
    <citation type="submission" date="2019-02" db="EMBL/GenBank/DDBJ databases">
        <title>Genomic Encyclopedia of Type Strains, Phase IV (KMG-IV): sequencing the most valuable type-strain genomes for metagenomic binning, comparative biology and taxonomic classification.</title>
        <authorList>
            <person name="Goeker M."/>
        </authorList>
    </citation>
    <scope>NUCLEOTIDE SEQUENCE [LARGE SCALE GENOMIC DNA]</scope>
    <source>
        <strain evidence="2 3">DSM 19570</strain>
    </source>
</reference>
<keyword evidence="1" id="KW-0732">Signal</keyword>
<name>A0A4Q7VXQ8_9BURK</name>
<dbReference type="RefSeq" id="WP_130431606.1">
    <property type="nucleotide sequence ID" value="NZ_SHKP01000005.1"/>
</dbReference>
<comment type="caution">
    <text evidence="2">The sequence shown here is derived from an EMBL/GenBank/DDBJ whole genome shotgun (WGS) entry which is preliminary data.</text>
</comment>
<protein>
    <submittedName>
        <fullName evidence="2">Uncharacterized protein</fullName>
    </submittedName>
</protein>
<accession>A0A4Q7VXQ8</accession>
<evidence type="ECO:0000313" key="3">
    <source>
        <dbReference type="Proteomes" id="UP000293671"/>
    </source>
</evidence>
<feature type="signal peptide" evidence="1">
    <location>
        <begin position="1"/>
        <end position="23"/>
    </location>
</feature>
<organism evidence="2 3">
    <name type="scientific">Rivibacter subsaxonicus</name>
    <dbReference type="NCBI Taxonomy" id="457575"/>
    <lineage>
        <taxon>Bacteria</taxon>
        <taxon>Pseudomonadati</taxon>
        <taxon>Pseudomonadota</taxon>
        <taxon>Betaproteobacteria</taxon>
        <taxon>Burkholderiales</taxon>
        <taxon>Rivibacter</taxon>
    </lineage>
</organism>
<feature type="chain" id="PRO_5020737227" evidence="1">
    <location>
        <begin position="24"/>
        <end position="210"/>
    </location>
</feature>
<dbReference type="EMBL" id="SHKP01000005">
    <property type="protein sequence ID" value="RZU01199.1"/>
    <property type="molecule type" value="Genomic_DNA"/>
</dbReference>
<sequence>MRSRPLQIGVALLLLSAVGAARAAPDAPGQQAADACEAAVAETIRGMRGRAAAQDVQFIAARRVALPRTADETAVRGEGRYRGAAGQSRPFTYSCAFDTRSGTTSGIVFKEALAAAAAGPEKPWEPDLTRLSPEACETAVAAELTGRYPRASRINFQSDTRRLRPAPDARTSLDGLGQLERAPGMNPIRFTYRCEFEPRTGQLLAVQTGD</sequence>